<feature type="compositionally biased region" description="Basic and acidic residues" evidence="12">
    <location>
        <begin position="419"/>
        <end position="430"/>
    </location>
</feature>
<dbReference type="Gene3D" id="2.10.110.10">
    <property type="entry name" value="Cysteine Rich Protein"/>
    <property type="match status" value="2"/>
</dbReference>
<dbReference type="PROSITE" id="PS50071">
    <property type="entry name" value="HOMEOBOX_2"/>
    <property type="match status" value="1"/>
</dbReference>
<keyword evidence="5 10" id="KW-0440">LIM domain</keyword>
<keyword evidence="2 10" id="KW-0479">Metal-binding</keyword>
<keyword evidence="4 10" id="KW-0862">Zinc</keyword>
<evidence type="ECO:0000256" key="8">
    <source>
        <dbReference type="ARBA" id="ARBA00023242"/>
    </source>
</evidence>
<keyword evidence="7 9" id="KW-0371">Homeobox</keyword>
<dbReference type="InterPro" id="IPR050453">
    <property type="entry name" value="LIM_Homeobox_TF"/>
</dbReference>
<evidence type="ECO:0000256" key="10">
    <source>
        <dbReference type="PROSITE-ProRule" id="PRU00125"/>
    </source>
</evidence>
<dbReference type="PROSITE" id="PS00478">
    <property type="entry name" value="LIM_DOMAIN_1"/>
    <property type="match status" value="1"/>
</dbReference>
<evidence type="ECO:0000256" key="1">
    <source>
        <dbReference type="ARBA" id="ARBA00004123"/>
    </source>
</evidence>
<keyword evidence="8 9" id="KW-0539">Nucleus</keyword>
<evidence type="ECO:0000256" key="12">
    <source>
        <dbReference type="SAM" id="MobiDB-lite"/>
    </source>
</evidence>
<keyword evidence="3" id="KW-0677">Repeat</keyword>
<organism evidence="15 16">
    <name type="scientific">Globodera rostochiensis</name>
    <name type="common">Golden nematode worm</name>
    <name type="synonym">Heterodera rostochiensis</name>
    <dbReference type="NCBI Taxonomy" id="31243"/>
    <lineage>
        <taxon>Eukaryota</taxon>
        <taxon>Metazoa</taxon>
        <taxon>Ecdysozoa</taxon>
        <taxon>Nematoda</taxon>
        <taxon>Chromadorea</taxon>
        <taxon>Rhabditida</taxon>
        <taxon>Tylenchina</taxon>
        <taxon>Tylenchomorpha</taxon>
        <taxon>Tylenchoidea</taxon>
        <taxon>Heteroderidae</taxon>
        <taxon>Heteroderinae</taxon>
        <taxon>Globodera</taxon>
    </lineage>
</organism>
<evidence type="ECO:0000256" key="7">
    <source>
        <dbReference type="ARBA" id="ARBA00023155"/>
    </source>
</evidence>
<dbReference type="InterPro" id="IPR001356">
    <property type="entry name" value="HD"/>
</dbReference>
<evidence type="ECO:0000256" key="6">
    <source>
        <dbReference type="ARBA" id="ARBA00023125"/>
    </source>
</evidence>
<dbReference type="PANTHER" id="PTHR24208:SF166">
    <property type="entry name" value="LIM HOMEOBOX TRANSCRIPTION FACTOR 1 ALPHA, ISOFORM B"/>
    <property type="match status" value="1"/>
</dbReference>
<keyword evidence="15" id="KW-1185">Reference proteome</keyword>
<dbReference type="CDD" id="cd00086">
    <property type="entry name" value="homeodomain"/>
    <property type="match status" value="1"/>
</dbReference>
<dbReference type="Pfam" id="PF00412">
    <property type="entry name" value="LIM"/>
    <property type="match status" value="1"/>
</dbReference>
<dbReference type="PROSITE" id="PS50023">
    <property type="entry name" value="LIM_DOMAIN_2"/>
    <property type="match status" value="2"/>
</dbReference>
<dbReference type="SUPFAM" id="SSF46689">
    <property type="entry name" value="Homeodomain-like"/>
    <property type="match status" value="1"/>
</dbReference>
<sequence>MHGTILSPHYQSSSVQQLQHCMGCECLIMDSQLIKMFPDCFLHEHCAVCSICNISLMPRRSSHSFSPQWTKCYVREKQLFCRAHYFEYFVPKTICAACNMSIQLDEFACKLRNEIVYHFRCLRCVQCKKKLKRGDRLVLGEQCRTIKCAEHIYANANDEWPMAAANGRNTFSRIPKVGFGNQLPNAGEGIPKVGFGNQLPNAGGIPKVGFGNQLPNAGEGIPKVGFGNQLPNAGEGIPKVGFGNQLPNAGEGIPKVGFGNQLPNAGEGIPKVGSGNQLLNAGEGIPKVGFGNQLPNAGEGIPKVGFGNQLPTSTQSQSEDIVVIQAEGSEEMFKMEGQRRQNVAGRADAPIYATGRNYTKKSMSNLSQSMNSDKEENFRTRQISSDRTPFWPFFHRYPQTTKKRGGNYLLEDRTEKEYTQLEFESPKQSDAEAEESSSSAENEMYKKRRKEDDGGGGDRTPAVHVPPRGRRTNTPGSVPQYPSEMYAVGEQFSREEEDEQQKVHGNKRRGPRTTISQKQLGILNRMFDNFPKPSKHERAKLALDSGLSMRVIQVWAGSWRHTSNNSSRTFLILFSPMCGSRTDGPRNGDSNICAIFCAITKGIRGIKMRMAVQFKEREGSFGNPSRQLPEWNGCVDRSVLKNYNDLCISPQI</sequence>
<evidence type="ECO:0000256" key="5">
    <source>
        <dbReference type="ARBA" id="ARBA00023038"/>
    </source>
</evidence>
<dbReference type="GO" id="GO:0000977">
    <property type="term" value="F:RNA polymerase II transcription regulatory region sequence-specific DNA binding"/>
    <property type="evidence" value="ECO:0007669"/>
    <property type="project" value="TreeGrafter"/>
</dbReference>
<dbReference type="InterPro" id="IPR009057">
    <property type="entry name" value="Homeodomain-like_sf"/>
</dbReference>
<dbReference type="WBParaSite" id="Gr19_v10_g16272.t3">
    <property type="protein sequence ID" value="Gr19_v10_g16272.t3"/>
    <property type="gene ID" value="Gr19_v10_g16272"/>
</dbReference>
<dbReference type="SMART" id="SM00389">
    <property type="entry name" value="HOX"/>
    <property type="match status" value="1"/>
</dbReference>
<dbReference type="AlphaFoldDB" id="A0A914HD72"/>
<comment type="subcellular location">
    <subcellularLocation>
        <location evidence="1 9 11">Nucleus</location>
    </subcellularLocation>
</comment>
<dbReference type="Proteomes" id="UP000887572">
    <property type="component" value="Unplaced"/>
</dbReference>
<name>A0A914HD72_GLORO</name>
<feature type="DNA-binding region" description="Homeobox" evidence="9">
    <location>
        <begin position="508"/>
        <end position="567"/>
    </location>
</feature>
<evidence type="ECO:0000256" key="11">
    <source>
        <dbReference type="RuleBase" id="RU000682"/>
    </source>
</evidence>
<evidence type="ECO:0000256" key="3">
    <source>
        <dbReference type="ARBA" id="ARBA00022737"/>
    </source>
</evidence>
<feature type="compositionally biased region" description="Polar residues" evidence="12">
    <location>
        <begin position="361"/>
        <end position="371"/>
    </location>
</feature>
<dbReference type="Pfam" id="PF00046">
    <property type="entry name" value="Homeodomain"/>
    <property type="match status" value="1"/>
</dbReference>
<dbReference type="GO" id="GO:0046872">
    <property type="term" value="F:metal ion binding"/>
    <property type="evidence" value="ECO:0007669"/>
    <property type="project" value="UniProtKB-KW"/>
</dbReference>
<evidence type="ECO:0000259" key="14">
    <source>
        <dbReference type="PROSITE" id="PS50071"/>
    </source>
</evidence>
<evidence type="ECO:0000256" key="4">
    <source>
        <dbReference type="ARBA" id="ARBA00022833"/>
    </source>
</evidence>
<feature type="domain" description="LIM zinc-binding" evidence="13">
    <location>
        <begin position="19"/>
        <end position="91"/>
    </location>
</feature>
<feature type="domain" description="LIM zinc-binding" evidence="13">
    <location>
        <begin position="93"/>
        <end position="158"/>
    </location>
</feature>
<dbReference type="PANTHER" id="PTHR24208">
    <property type="entry name" value="LIM/HOMEOBOX PROTEIN LHX"/>
    <property type="match status" value="1"/>
</dbReference>
<dbReference type="InterPro" id="IPR001781">
    <property type="entry name" value="Znf_LIM"/>
</dbReference>
<evidence type="ECO:0000256" key="9">
    <source>
        <dbReference type="PROSITE-ProRule" id="PRU00108"/>
    </source>
</evidence>
<feature type="domain" description="Homeobox" evidence="14">
    <location>
        <begin position="506"/>
        <end position="566"/>
    </location>
</feature>
<evidence type="ECO:0000256" key="2">
    <source>
        <dbReference type="ARBA" id="ARBA00022723"/>
    </source>
</evidence>
<proteinExistence type="predicted"/>
<keyword evidence="6 9" id="KW-0238">DNA-binding</keyword>
<feature type="region of interest" description="Disordered" evidence="12">
    <location>
        <begin position="361"/>
        <end position="384"/>
    </location>
</feature>
<evidence type="ECO:0000313" key="16">
    <source>
        <dbReference type="WBParaSite" id="Gr19_v10_g16272.t3"/>
    </source>
</evidence>
<dbReference type="GO" id="GO:0000981">
    <property type="term" value="F:DNA-binding transcription factor activity, RNA polymerase II-specific"/>
    <property type="evidence" value="ECO:0007669"/>
    <property type="project" value="TreeGrafter"/>
</dbReference>
<dbReference type="GO" id="GO:0005634">
    <property type="term" value="C:nucleus"/>
    <property type="evidence" value="ECO:0007669"/>
    <property type="project" value="UniProtKB-SubCell"/>
</dbReference>
<feature type="region of interest" description="Disordered" evidence="12">
    <location>
        <begin position="419"/>
        <end position="511"/>
    </location>
</feature>
<accession>A0A914HD72</accession>
<evidence type="ECO:0000259" key="13">
    <source>
        <dbReference type="PROSITE" id="PS50023"/>
    </source>
</evidence>
<dbReference type="SMART" id="SM00132">
    <property type="entry name" value="LIM"/>
    <property type="match status" value="2"/>
</dbReference>
<evidence type="ECO:0000313" key="15">
    <source>
        <dbReference type="Proteomes" id="UP000887572"/>
    </source>
</evidence>
<dbReference type="GO" id="GO:0030182">
    <property type="term" value="P:neuron differentiation"/>
    <property type="evidence" value="ECO:0007669"/>
    <property type="project" value="TreeGrafter"/>
</dbReference>
<dbReference type="Gene3D" id="1.10.10.60">
    <property type="entry name" value="Homeodomain-like"/>
    <property type="match status" value="1"/>
</dbReference>
<reference evidence="16" key="1">
    <citation type="submission" date="2022-11" db="UniProtKB">
        <authorList>
            <consortium name="WormBaseParasite"/>
        </authorList>
    </citation>
    <scope>IDENTIFICATION</scope>
</reference>
<protein>
    <submittedName>
        <fullName evidence="16">Uncharacterized protein</fullName>
    </submittedName>
</protein>